<dbReference type="InterPro" id="IPR023214">
    <property type="entry name" value="HAD_sf"/>
</dbReference>
<dbReference type="InterPro" id="IPR041492">
    <property type="entry name" value="HAD_2"/>
</dbReference>
<name>A0A923LG96_9FIRM</name>
<keyword evidence="2" id="KW-1185">Reference proteome</keyword>
<comment type="caution">
    <text evidence="1">The sequence shown here is derived from an EMBL/GenBank/DDBJ whole genome shotgun (WGS) entry which is preliminary data.</text>
</comment>
<evidence type="ECO:0000313" key="1">
    <source>
        <dbReference type="EMBL" id="MBC5687519.1"/>
    </source>
</evidence>
<dbReference type="InterPro" id="IPR036412">
    <property type="entry name" value="HAD-like_sf"/>
</dbReference>
<gene>
    <name evidence="1" type="ORF">H8S37_01035</name>
</gene>
<protein>
    <submittedName>
        <fullName evidence="1">HAD family hydrolase</fullName>
    </submittedName>
</protein>
<accession>A0A923LG96</accession>
<reference evidence="1" key="1">
    <citation type="submission" date="2020-08" db="EMBL/GenBank/DDBJ databases">
        <title>Genome public.</title>
        <authorList>
            <person name="Liu C."/>
            <person name="Sun Q."/>
        </authorList>
    </citation>
    <scope>NUCLEOTIDE SEQUENCE</scope>
    <source>
        <strain evidence="1">NSJ-55</strain>
    </source>
</reference>
<dbReference type="Proteomes" id="UP000652477">
    <property type="component" value="Unassembled WGS sequence"/>
</dbReference>
<dbReference type="AlphaFoldDB" id="A0A923LG96"/>
<dbReference type="EMBL" id="JACOPF010000001">
    <property type="protein sequence ID" value="MBC5687519.1"/>
    <property type="molecule type" value="Genomic_DNA"/>
</dbReference>
<proteinExistence type="predicted"/>
<dbReference type="GO" id="GO:0016787">
    <property type="term" value="F:hydrolase activity"/>
    <property type="evidence" value="ECO:0007669"/>
    <property type="project" value="UniProtKB-KW"/>
</dbReference>
<organism evidence="1 2">
    <name type="scientific">Mediterraneibacter hominis</name>
    <dbReference type="NCBI Taxonomy" id="2763054"/>
    <lineage>
        <taxon>Bacteria</taxon>
        <taxon>Bacillati</taxon>
        <taxon>Bacillota</taxon>
        <taxon>Clostridia</taxon>
        <taxon>Lachnospirales</taxon>
        <taxon>Lachnospiraceae</taxon>
        <taxon>Mediterraneibacter</taxon>
    </lineage>
</organism>
<dbReference type="Gene3D" id="3.40.50.1000">
    <property type="entry name" value="HAD superfamily/HAD-like"/>
    <property type="match status" value="1"/>
</dbReference>
<dbReference type="Pfam" id="PF13419">
    <property type="entry name" value="HAD_2"/>
    <property type="match status" value="1"/>
</dbReference>
<dbReference type="Gene3D" id="1.10.150.240">
    <property type="entry name" value="Putative phosphatase, domain 2"/>
    <property type="match status" value="1"/>
</dbReference>
<evidence type="ECO:0000313" key="2">
    <source>
        <dbReference type="Proteomes" id="UP000652477"/>
    </source>
</evidence>
<dbReference type="RefSeq" id="WP_186874206.1">
    <property type="nucleotide sequence ID" value="NZ_JACOPF010000001.1"/>
</dbReference>
<dbReference type="SUPFAM" id="SSF56784">
    <property type="entry name" value="HAD-like"/>
    <property type="match status" value="1"/>
</dbReference>
<keyword evidence="1" id="KW-0378">Hydrolase</keyword>
<sequence length="215" mass="25611">MQNRTVYVDFDGTIVDVFPRYFKIIQEYMLNNFNLRLPYGIFVNRKRTGKKEHEIIRELCQRDIDIEDYVMFKRERLENKEYLKEDRIIDNPKLAYEKLKKEGYHVKLLSQRRNAENLRWEIGYLNIKNCFDSITVVEPTSNNAKLEYLKNIVNKDDIIIGDSPLDMECAEELNIKGYFVESGLYNSDVFSCEIRKAADYNAVVSKYIVIKEKKF</sequence>
<dbReference type="InterPro" id="IPR023198">
    <property type="entry name" value="PGP-like_dom2"/>
</dbReference>